<organism evidence="2 3">
    <name type="scientific">Actinomycetospora chibensis</name>
    <dbReference type="NCBI Taxonomy" id="663606"/>
    <lineage>
        <taxon>Bacteria</taxon>
        <taxon>Bacillati</taxon>
        <taxon>Actinomycetota</taxon>
        <taxon>Actinomycetes</taxon>
        <taxon>Pseudonocardiales</taxon>
        <taxon>Pseudonocardiaceae</taxon>
        <taxon>Actinomycetospora</taxon>
    </lineage>
</organism>
<evidence type="ECO:0000313" key="3">
    <source>
        <dbReference type="Proteomes" id="UP001595909"/>
    </source>
</evidence>
<keyword evidence="3" id="KW-1185">Reference proteome</keyword>
<protein>
    <submittedName>
        <fullName evidence="2">DUF427 domain-containing protein</fullName>
    </submittedName>
</protein>
<evidence type="ECO:0000313" key="2">
    <source>
        <dbReference type="EMBL" id="MFC4833836.1"/>
    </source>
</evidence>
<name>A0ABV9RI88_9PSEU</name>
<dbReference type="Pfam" id="PF04248">
    <property type="entry name" value="NTP_transf_9"/>
    <property type="match status" value="1"/>
</dbReference>
<dbReference type="Proteomes" id="UP001595909">
    <property type="component" value="Unassembled WGS sequence"/>
</dbReference>
<reference evidence="3" key="1">
    <citation type="journal article" date="2019" name="Int. J. Syst. Evol. Microbiol.">
        <title>The Global Catalogue of Microorganisms (GCM) 10K type strain sequencing project: providing services to taxonomists for standard genome sequencing and annotation.</title>
        <authorList>
            <consortium name="The Broad Institute Genomics Platform"/>
            <consortium name="The Broad Institute Genome Sequencing Center for Infectious Disease"/>
            <person name="Wu L."/>
            <person name="Ma J."/>
        </authorList>
    </citation>
    <scope>NUCLEOTIDE SEQUENCE [LARGE SCALE GENOMIC DNA]</scope>
    <source>
        <strain evidence="3">CCUG 50347</strain>
    </source>
</reference>
<dbReference type="RefSeq" id="WP_274188568.1">
    <property type="nucleotide sequence ID" value="NZ_BAABHN010000034.1"/>
</dbReference>
<dbReference type="InterPro" id="IPR007361">
    <property type="entry name" value="DUF427"/>
</dbReference>
<evidence type="ECO:0000259" key="1">
    <source>
        <dbReference type="Pfam" id="PF04248"/>
    </source>
</evidence>
<feature type="domain" description="DUF427" evidence="1">
    <location>
        <begin position="166"/>
        <end position="257"/>
    </location>
</feature>
<comment type="caution">
    <text evidence="2">The sequence shown here is derived from an EMBL/GenBank/DDBJ whole genome shotgun (WGS) entry which is preliminary data.</text>
</comment>
<dbReference type="EMBL" id="JBHSIM010000034">
    <property type="protein sequence ID" value="MFC4833836.1"/>
    <property type="molecule type" value="Genomic_DNA"/>
</dbReference>
<accession>A0ABV9RI88</accession>
<dbReference type="Gene3D" id="2.170.150.40">
    <property type="entry name" value="Domain of unknown function (DUF427)"/>
    <property type="match status" value="2"/>
</dbReference>
<dbReference type="PANTHER" id="PTHR34310">
    <property type="entry name" value="DUF427 DOMAIN PROTEIN (AFU_ORTHOLOGUE AFUA_3G02220)"/>
    <property type="match status" value="1"/>
</dbReference>
<sequence>MATRLARFESGLSELRYFPTAKHVRAVIGGTTVVDSRRAVLLWEPQRVVPQYAVPITDVAAELVPGRPGDGDTHGGPVRMGAAATEVLTPEAGFGHHTAQGDVLTLRTAHQERVGAAFRLADPDLADHVVLDWDAFDAWFEEAQRVIGHPHDPLARIDVLRSDRHVRVERDGTVLAESSRPSLLFETGLPVRFYLPPEDVRFDLLRPSGTRTTCAYKGVASYWATADADGTPTDVAWTYPDPWPDAVPVTDMVCFFDERVDIVVDGERGDRPLTPWS</sequence>
<proteinExistence type="predicted"/>
<dbReference type="InterPro" id="IPR038694">
    <property type="entry name" value="DUF427_sf"/>
</dbReference>
<gene>
    <name evidence="2" type="ORF">ACFPEL_15590</name>
</gene>
<dbReference type="PANTHER" id="PTHR34310:SF9">
    <property type="entry name" value="BLR5716 PROTEIN"/>
    <property type="match status" value="1"/>
</dbReference>